<reference evidence="5" key="1">
    <citation type="submission" date="2019-10" db="EMBL/GenBank/DDBJ databases">
        <authorList>
            <person name="Zhang R."/>
            <person name="Pan Y."/>
            <person name="Wang J."/>
            <person name="Ma R."/>
            <person name="Yu S."/>
        </authorList>
    </citation>
    <scope>NUCLEOTIDE SEQUENCE</scope>
    <source>
        <strain evidence="5">LA-IB0</strain>
        <tissue evidence="5">Leaf</tissue>
    </source>
</reference>
<evidence type="ECO:0000256" key="3">
    <source>
        <dbReference type="PROSITE-ProRule" id="PRU00708"/>
    </source>
</evidence>
<comment type="caution">
    <text evidence="5">The sequence shown here is derived from an EMBL/GenBank/DDBJ whole genome shotgun (WGS) entry which is preliminary data.</text>
</comment>
<dbReference type="FunFam" id="1.25.40.10:FF:001531">
    <property type="entry name" value="Pentatricopeptide repeat-containing protein At4g16835, mitochondrial"/>
    <property type="match status" value="1"/>
</dbReference>
<proteinExistence type="inferred from homology"/>
<keyword evidence="2" id="KW-0677">Repeat</keyword>
<dbReference type="InterPro" id="IPR046960">
    <property type="entry name" value="PPR_At4g14850-like_plant"/>
</dbReference>
<dbReference type="EMBL" id="WHWC01000010">
    <property type="protein sequence ID" value="KAG8374654.1"/>
    <property type="molecule type" value="Genomic_DNA"/>
</dbReference>
<dbReference type="GO" id="GO:0003723">
    <property type="term" value="F:RNA binding"/>
    <property type="evidence" value="ECO:0007669"/>
    <property type="project" value="InterPro"/>
</dbReference>
<feature type="repeat" description="PPR" evidence="3">
    <location>
        <begin position="318"/>
        <end position="348"/>
    </location>
</feature>
<dbReference type="PROSITE" id="PS51375">
    <property type="entry name" value="PPR"/>
    <property type="match status" value="6"/>
</dbReference>
<dbReference type="NCBIfam" id="TIGR00756">
    <property type="entry name" value="PPR"/>
    <property type="match status" value="8"/>
</dbReference>
<dbReference type="InterPro" id="IPR032867">
    <property type="entry name" value="DYW_dom"/>
</dbReference>
<dbReference type="FunFam" id="1.25.40.10:FF:000144">
    <property type="entry name" value="Pentatricopeptide repeat-containing protein, mitochondrial"/>
    <property type="match status" value="1"/>
</dbReference>
<dbReference type="InterPro" id="IPR002885">
    <property type="entry name" value="PPR_rpt"/>
</dbReference>
<dbReference type="GO" id="GO:0008270">
    <property type="term" value="F:zinc ion binding"/>
    <property type="evidence" value="ECO:0007669"/>
    <property type="project" value="InterPro"/>
</dbReference>
<keyword evidence="6" id="KW-1185">Reference proteome</keyword>
<feature type="repeat" description="PPR" evidence="3">
    <location>
        <begin position="155"/>
        <end position="185"/>
    </location>
</feature>
<evidence type="ECO:0000313" key="6">
    <source>
        <dbReference type="Proteomes" id="UP000826271"/>
    </source>
</evidence>
<protein>
    <recommendedName>
        <fullName evidence="4">DYW domain-containing protein</fullName>
    </recommendedName>
</protein>
<dbReference type="SUPFAM" id="SSF48452">
    <property type="entry name" value="TPR-like"/>
    <property type="match status" value="2"/>
</dbReference>
<dbReference type="InterPro" id="IPR011990">
    <property type="entry name" value="TPR-like_helical_dom_sf"/>
</dbReference>
<feature type="repeat" description="PPR" evidence="3">
    <location>
        <begin position="92"/>
        <end position="127"/>
    </location>
</feature>
<accession>A0AAV6WVD3</accession>
<gene>
    <name evidence="5" type="ORF">BUALT_Bualt10G0018500</name>
</gene>
<evidence type="ECO:0000256" key="2">
    <source>
        <dbReference type="ARBA" id="ARBA00022737"/>
    </source>
</evidence>
<dbReference type="Pfam" id="PF01535">
    <property type="entry name" value="PPR"/>
    <property type="match status" value="5"/>
</dbReference>
<dbReference type="FunFam" id="1.25.40.10:FF:000553">
    <property type="entry name" value="Pentatricopeptide repeat-containing protein, mitochondrial"/>
    <property type="match status" value="1"/>
</dbReference>
<dbReference type="InterPro" id="IPR046848">
    <property type="entry name" value="E_motif"/>
</dbReference>
<dbReference type="PANTHER" id="PTHR47926">
    <property type="entry name" value="PENTATRICOPEPTIDE REPEAT-CONTAINING PROTEIN"/>
    <property type="match status" value="1"/>
</dbReference>
<feature type="repeat" description="PPR" evidence="3">
    <location>
        <begin position="349"/>
        <end position="383"/>
    </location>
</feature>
<dbReference type="Pfam" id="PF14432">
    <property type="entry name" value="DYW_deaminase"/>
    <property type="match status" value="1"/>
</dbReference>
<feature type="domain" description="DYW" evidence="4">
    <location>
        <begin position="564"/>
        <end position="656"/>
    </location>
</feature>
<organism evidence="5 6">
    <name type="scientific">Buddleja alternifolia</name>
    <dbReference type="NCBI Taxonomy" id="168488"/>
    <lineage>
        <taxon>Eukaryota</taxon>
        <taxon>Viridiplantae</taxon>
        <taxon>Streptophyta</taxon>
        <taxon>Embryophyta</taxon>
        <taxon>Tracheophyta</taxon>
        <taxon>Spermatophyta</taxon>
        <taxon>Magnoliopsida</taxon>
        <taxon>eudicotyledons</taxon>
        <taxon>Gunneridae</taxon>
        <taxon>Pentapetalae</taxon>
        <taxon>asterids</taxon>
        <taxon>lamiids</taxon>
        <taxon>Lamiales</taxon>
        <taxon>Scrophulariaceae</taxon>
        <taxon>Buddlejeae</taxon>
        <taxon>Buddleja</taxon>
    </lineage>
</organism>
<sequence>MHLLELRRTASVLQRSSSLFRISKHLYYKSSTPTFQCPNADSNPHTLSSVSSPSPQVNEHHIISSNKRITAYIRCGDLNSAMDVFLSMKMRTTVTWNSILAGFSSKPGKLKDAEELFDKIPEPDTVSYNVMLACYFKNGAVDAAKEFFNQVPVKDIASWNTMVSGFLQNGRMDEAQELFCVMPTRNAVTWNAMISGYVEAGNMESALDLFEKAPVKGVVAWTGIITGYMRCGKVELAEKTFEGMVDKNLVTWNAMIAGYIENGRGEDGLKLFKEMLELGIRANPSTLSSVLLACSNLSVLKFGKQVHQLMHKSPLYLDATVGTSLISMYCKCGVLEDAWKLFQEMPRKDVVTWNAMISGYAQHGVSDKALNLFDEMRNKEMKPDWITFVGVLSACNHAGLVDLGIQYFEKMQKEYGIKVKPDHYTCIIDLLGRAGKFTEAVDLIEKMPFEPYSAVYGTLLGACRTHKNLDIAEFAAKNLLSVDPLNPAAYVQLANVYASNKKWESVSRVRRSMKENKVIKTPGYSWIEIKSVIHEFRSGDRLHSELGYIHDKLNELEKKMKLAGYVPNLESALHDVGEEQKEQLLLWHSEKLAIAYGLMRVPLVEPIRVFKNLRVCEDCHQATKFISAIEHREIVVRDTTRFHHFKDGRCSCGDYW</sequence>
<name>A0AAV6WVD3_9LAMI</name>
<evidence type="ECO:0000259" key="4">
    <source>
        <dbReference type="Pfam" id="PF14432"/>
    </source>
</evidence>
<evidence type="ECO:0000256" key="1">
    <source>
        <dbReference type="ARBA" id="ARBA00006643"/>
    </source>
</evidence>
<dbReference type="Pfam" id="PF20431">
    <property type="entry name" value="E_motif"/>
    <property type="match status" value="1"/>
</dbReference>
<dbReference type="GO" id="GO:0009451">
    <property type="term" value="P:RNA modification"/>
    <property type="evidence" value="ECO:0007669"/>
    <property type="project" value="InterPro"/>
</dbReference>
<dbReference type="Proteomes" id="UP000826271">
    <property type="component" value="Unassembled WGS sequence"/>
</dbReference>
<evidence type="ECO:0000313" key="5">
    <source>
        <dbReference type="EMBL" id="KAG8374654.1"/>
    </source>
</evidence>
<dbReference type="Gene3D" id="1.25.40.10">
    <property type="entry name" value="Tetratricopeptide repeat domain"/>
    <property type="match status" value="4"/>
</dbReference>
<feature type="repeat" description="PPR" evidence="3">
    <location>
        <begin position="248"/>
        <end position="282"/>
    </location>
</feature>
<feature type="repeat" description="PPR" evidence="3">
    <location>
        <begin position="186"/>
        <end position="220"/>
    </location>
</feature>
<dbReference type="PANTHER" id="PTHR47926:SF410">
    <property type="entry name" value="(WILD MALAYSIAN BANANA) HYPOTHETICAL PROTEIN"/>
    <property type="match status" value="1"/>
</dbReference>
<dbReference type="AlphaFoldDB" id="A0AAV6WVD3"/>
<dbReference type="FunFam" id="1.25.40.10:FF:001074">
    <property type="entry name" value="Pentatricopeptide repeat-containing protein, mitochondrial"/>
    <property type="match status" value="1"/>
</dbReference>
<comment type="similarity">
    <text evidence="1">Belongs to the PPR family. PCMP-H subfamily.</text>
</comment>
<dbReference type="Pfam" id="PF13041">
    <property type="entry name" value="PPR_2"/>
    <property type="match status" value="2"/>
</dbReference>
<dbReference type="Pfam" id="PF12854">
    <property type="entry name" value="PPR_1"/>
    <property type="match status" value="1"/>
</dbReference>